<keyword evidence="3" id="KW-1185">Reference proteome</keyword>
<evidence type="ECO:0000256" key="1">
    <source>
        <dbReference type="SAM" id="SignalP"/>
    </source>
</evidence>
<dbReference type="EMBL" id="OV725082">
    <property type="protein sequence ID" value="CAH1404239.1"/>
    <property type="molecule type" value="Genomic_DNA"/>
</dbReference>
<evidence type="ECO:0000313" key="3">
    <source>
        <dbReference type="Proteomes" id="UP001152798"/>
    </source>
</evidence>
<evidence type="ECO:0008006" key="4">
    <source>
        <dbReference type="Google" id="ProtNLM"/>
    </source>
</evidence>
<organism evidence="2 3">
    <name type="scientific">Nezara viridula</name>
    <name type="common">Southern green stink bug</name>
    <name type="synonym">Cimex viridulus</name>
    <dbReference type="NCBI Taxonomy" id="85310"/>
    <lineage>
        <taxon>Eukaryota</taxon>
        <taxon>Metazoa</taxon>
        <taxon>Ecdysozoa</taxon>
        <taxon>Arthropoda</taxon>
        <taxon>Hexapoda</taxon>
        <taxon>Insecta</taxon>
        <taxon>Pterygota</taxon>
        <taxon>Neoptera</taxon>
        <taxon>Paraneoptera</taxon>
        <taxon>Hemiptera</taxon>
        <taxon>Heteroptera</taxon>
        <taxon>Panheteroptera</taxon>
        <taxon>Pentatomomorpha</taxon>
        <taxon>Pentatomoidea</taxon>
        <taxon>Pentatomidae</taxon>
        <taxon>Pentatominae</taxon>
        <taxon>Nezara</taxon>
    </lineage>
</organism>
<keyword evidence="1" id="KW-0732">Signal</keyword>
<feature type="chain" id="PRO_5040120767" description="Neuropeptide" evidence="1">
    <location>
        <begin position="18"/>
        <end position="191"/>
    </location>
</feature>
<name>A0A9P0HM38_NEZVI</name>
<dbReference type="Proteomes" id="UP001152798">
    <property type="component" value="Chromosome 6"/>
</dbReference>
<feature type="signal peptide" evidence="1">
    <location>
        <begin position="1"/>
        <end position="17"/>
    </location>
</feature>
<evidence type="ECO:0000313" key="2">
    <source>
        <dbReference type="EMBL" id="CAH1404239.1"/>
    </source>
</evidence>
<reference evidence="2" key="1">
    <citation type="submission" date="2022-01" db="EMBL/GenBank/DDBJ databases">
        <authorList>
            <person name="King R."/>
        </authorList>
    </citation>
    <scope>NUCLEOTIDE SEQUENCE</scope>
</reference>
<dbReference type="AlphaFoldDB" id="A0A9P0HM38"/>
<proteinExistence type="predicted"/>
<gene>
    <name evidence="2" type="ORF">NEZAVI_LOCUS12682</name>
</gene>
<protein>
    <recommendedName>
        <fullName evidence="4">Neuropeptide</fullName>
    </recommendedName>
</protein>
<accession>A0A9P0HM38</accession>
<sequence>MLLLHPISSLFLSGSSCVRCTVEPYWVVKRISAESVPQTFTDRQDYLADFLPLKSWSIPPRQWHCPRSGLEPVGHIDPLARTGSLGQLLASQWAGDTVSYRMLFVLSVLVALFSQDRVDCILESLRQHNAHLISERSGGKFIEDVHPLVTHSTFCQGATLRRRPKHNPLLHFPTYQHPLDHLSCDPIFARI</sequence>